<evidence type="ECO:0000313" key="1">
    <source>
        <dbReference type="EMBL" id="PHM39107.1"/>
    </source>
</evidence>
<evidence type="ECO:0000313" key="4">
    <source>
        <dbReference type="Proteomes" id="UP000224607"/>
    </source>
</evidence>
<reference evidence="2" key="1">
    <citation type="submission" date="2016-10" db="EMBL/GenBank/DDBJ databases">
        <authorList>
            <person name="de Groot N.N."/>
        </authorList>
    </citation>
    <scope>NUCLEOTIDE SEQUENCE [LARGE SCALE GENOMIC DNA]</scope>
    <source>
        <strain evidence="2">DSM 17908</strain>
    </source>
</reference>
<dbReference type="EMBL" id="NITY01000012">
    <property type="protein sequence ID" value="PHM39107.1"/>
    <property type="molecule type" value="Genomic_DNA"/>
</dbReference>
<reference evidence="3" key="2">
    <citation type="submission" date="2016-10" db="EMBL/GenBank/DDBJ databases">
        <authorList>
            <person name="Varghese N."/>
            <person name="Submissions S."/>
        </authorList>
    </citation>
    <scope>NUCLEOTIDE SEQUENCE [LARGE SCALE GENOMIC DNA]</scope>
    <source>
        <strain evidence="3">DSM 17908</strain>
    </source>
</reference>
<reference evidence="1 4" key="3">
    <citation type="journal article" date="2017" name="Nat. Microbiol.">
        <title>Natural product diversity associated with the nematode symbionts Photorhabdus and Xenorhabdus.</title>
        <authorList>
            <person name="Tobias N.J."/>
            <person name="Wolff H."/>
            <person name="Djahanschiri B."/>
            <person name="Grundmann F."/>
            <person name="Kronenwerth M."/>
            <person name="Shi Y.M."/>
            <person name="Simonyi S."/>
            <person name="Grun P."/>
            <person name="Shapiro-Ilan D."/>
            <person name="Pidot S.J."/>
            <person name="Stinear T.P."/>
            <person name="Ebersberger I."/>
            <person name="Bode H.B."/>
        </authorList>
    </citation>
    <scope>NUCLEOTIDE SEQUENCE [LARGE SCALE GENOMIC DNA]</scope>
    <source>
        <strain evidence="1 4">DSM 17908</strain>
    </source>
</reference>
<gene>
    <name evidence="2" type="ORF">SAMN05421680_11133</name>
    <name evidence="1" type="ORF">Xmau_03012</name>
</gene>
<dbReference type="EMBL" id="FORG01000011">
    <property type="protein sequence ID" value="SFJ55529.1"/>
    <property type="molecule type" value="Genomic_DNA"/>
</dbReference>
<dbReference type="Proteomes" id="UP000224607">
    <property type="component" value="Unassembled WGS sequence"/>
</dbReference>
<name>A0A1I3SD46_9GAMM</name>
<dbReference type="AlphaFoldDB" id="A0A1I3SD46"/>
<evidence type="ECO:0000313" key="2">
    <source>
        <dbReference type="EMBL" id="SFJ55529.1"/>
    </source>
</evidence>
<dbReference type="STRING" id="351675.SAMN05421680_11133"/>
<accession>A0A1I3SD46</accession>
<dbReference type="Proteomes" id="UP000198919">
    <property type="component" value="Unassembled WGS sequence"/>
</dbReference>
<organism evidence="2 3">
    <name type="scientific">Xenorhabdus mauleonii</name>
    <dbReference type="NCBI Taxonomy" id="351675"/>
    <lineage>
        <taxon>Bacteria</taxon>
        <taxon>Pseudomonadati</taxon>
        <taxon>Pseudomonadota</taxon>
        <taxon>Gammaproteobacteria</taxon>
        <taxon>Enterobacterales</taxon>
        <taxon>Morganellaceae</taxon>
        <taxon>Xenorhabdus</taxon>
    </lineage>
</organism>
<sequence length="111" mass="12609">MWKKEDELKNGLAANNISIIESRAGKGAFYVFEKSGNEMVSARGTIGWFGKHEGNIDINFYIPEGKTSTKSTKRRLFLTKECAKIPSKEREKIYLQNIVCTDPSGCNFRRN</sequence>
<dbReference type="RefSeq" id="WP_092511231.1">
    <property type="nucleotide sequence ID" value="NZ_CAWNQB010000004.1"/>
</dbReference>
<protein>
    <submittedName>
        <fullName evidence="2">Uncharacterized protein</fullName>
    </submittedName>
</protein>
<proteinExistence type="predicted"/>
<keyword evidence="4" id="KW-1185">Reference proteome</keyword>
<evidence type="ECO:0000313" key="3">
    <source>
        <dbReference type="Proteomes" id="UP000198919"/>
    </source>
</evidence>